<comment type="caution">
    <text evidence="5">The sequence shown here is derived from an EMBL/GenBank/DDBJ whole genome shotgun (WGS) entry which is preliminary data.</text>
</comment>
<dbReference type="InterPro" id="IPR013328">
    <property type="entry name" value="6PGD_dom2"/>
</dbReference>
<dbReference type="GO" id="GO:0019521">
    <property type="term" value="P:D-gluconate metabolic process"/>
    <property type="evidence" value="ECO:0007669"/>
    <property type="project" value="UniProtKB-KW"/>
</dbReference>
<evidence type="ECO:0000259" key="4">
    <source>
        <dbReference type="SMART" id="SM01350"/>
    </source>
</evidence>
<dbReference type="NCBIfam" id="NF007161">
    <property type="entry name" value="PRK09599.1"/>
    <property type="match status" value="1"/>
</dbReference>
<organism evidence="5 6">
    <name type="scientific">Candidatus Roizmanbacteria bacterium CG_4_10_14_0_2_um_filter_39_13</name>
    <dbReference type="NCBI Taxonomy" id="1974825"/>
    <lineage>
        <taxon>Bacteria</taxon>
        <taxon>Candidatus Roizmaniibacteriota</taxon>
    </lineage>
</organism>
<dbReference type="SUPFAM" id="SSF48179">
    <property type="entry name" value="6-phosphogluconate dehydrogenase C-terminal domain-like"/>
    <property type="match status" value="1"/>
</dbReference>
<dbReference type="InterPro" id="IPR008927">
    <property type="entry name" value="6-PGluconate_DH-like_C_sf"/>
</dbReference>
<reference evidence="6" key="1">
    <citation type="submission" date="2017-09" db="EMBL/GenBank/DDBJ databases">
        <title>Depth-based differentiation of microbial function through sediment-hosted aquifers and enrichment of novel symbionts in the deep terrestrial subsurface.</title>
        <authorList>
            <person name="Probst A.J."/>
            <person name="Ladd B."/>
            <person name="Jarett J.K."/>
            <person name="Geller-Mcgrath D.E."/>
            <person name="Sieber C.M.K."/>
            <person name="Emerson J.B."/>
            <person name="Anantharaman K."/>
            <person name="Thomas B.C."/>
            <person name="Malmstrom R."/>
            <person name="Stieglmeier M."/>
            <person name="Klingl A."/>
            <person name="Woyke T."/>
            <person name="Ryan C.M."/>
            <person name="Banfield J.F."/>
        </authorList>
    </citation>
    <scope>NUCLEOTIDE SEQUENCE [LARGE SCALE GENOMIC DNA]</scope>
</reference>
<dbReference type="NCBIfam" id="TIGR00872">
    <property type="entry name" value="gnd_rel"/>
    <property type="match status" value="1"/>
</dbReference>
<dbReference type="PRINTS" id="PR00076">
    <property type="entry name" value="6PGDHDRGNASE"/>
</dbReference>
<dbReference type="Proteomes" id="UP000228503">
    <property type="component" value="Unassembled WGS sequence"/>
</dbReference>
<evidence type="ECO:0000256" key="1">
    <source>
        <dbReference type="ARBA" id="ARBA00008419"/>
    </source>
</evidence>
<dbReference type="EMBL" id="PFOB01000070">
    <property type="protein sequence ID" value="PIZ61932.1"/>
    <property type="molecule type" value="Genomic_DNA"/>
</dbReference>
<sequence>MNHEIGIVGLGKMGKGIAQQLNAKGWRVIVMNRSREKVDEAAKEGMIPAYSYQELASKFEQKPRIIWLMLPAGDATEEAIFGTDGIAQYLNKGDIVVDAANSFYKDDAPRAQKLSEKGIQYIDVGVSGGPAGARNGACLMVGGAKELFTKLEQLYKDVSVEKGYAHFEGVGAGHFVKMVHNGIEYGMMQAIGEGFNVMKQSDFNLDMGEVARIYNQKSVIESRLIGWLSEAYKEFGANLDEISGSISHSGEGKWTVETAEEMNEPVPVIKESYEFRVQSKENPSYVGKVVSALRGQFGGHPVKKK</sequence>
<dbReference type="InterPro" id="IPR006114">
    <property type="entry name" value="6PGDH_C"/>
</dbReference>
<dbReference type="GO" id="GO:0006098">
    <property type="term" value="P:pentose-phosphate shunt"/>
    <property type="evidence" value="ECO:0007669"/>
    <property type="project" value="InterPro"/>
</dbReference>
<dbReference type="SMART" id="SM01350">
    <property type="entry name" value="6PGD"/>
    <property type="match status" value="1"/>
</dbReference>
<protein>
    <submittedName>
        <fullName evidence="5">6-phosphogluconate dehydrogenase (Decarboxylating)</fullName>
    </submittedName>
</protein>
<dbReference type="Gene3D" id="1.10.1040.10">
    <property type="entry name" value="N-(1-d-carboxylethyl)-l-norvaline Dehydrogenase, domain 2"/>
    <property type="match status" value="1"/>
</dbReference>
<dbReference type="Gene3D" id="3.40.50.720">
    <property type="entry name" value="NAD(P)-binding Rossmann-like Domain"/>
    <property type="match status" value="1"/>
</dbReference>
<dbReference type="InterPro" id="IPR006183">
    <property type="entry name" value="Pgluconate_DH"/>
</dbReference>
<keyword evidence="2" id="KW-0560">Oxidoreductase</keyword>
<dbReference type="Pfam" id="PF03446">
    <property type="entry name" value="NAD_binding_2"/>
    <property type="match status" value="1"/>
</dbReference>
<evidence type="ECO:0000313" key="6">
    <source>
        <dbReference type="Proteomes" id="UP000228503"/>
    </source>
</evidence>
<name>A0A2M7TWF1_9BACT</name>
<feature type="domain" description="6-phosphogluconate dehydrogenase C-terminal" evidence="4">
    <location>
        <begin position="173"/>
        <end position="301"/>
    </location>
</feature>
<dbReference type="GO" id="GO:0004616">
    <property type="term" value="F:phosphogluconate dehydrogenase (decarboxylating) activity"/>
    <property type="evidence" value="ECO:0007669"/>
    <property type="project" value="InterPro"/>
</dbReference>
<accession>A0A2M7TWF1</accession>
<evidence type="ECO:0000313" key="5">
    <source>
        <dbReference type="EMBL" id="PIZ61932.1"/>
    </source>
</evidence>
<dbReference type="GO" id="GO:0050661">
    <property type="term" value="F:NADP binding"/>
    <property type="evidence" value="ECO:0007669"/>
    <property type="project" value="InterPro"/>
</dbReference>
<keyword evidence="3" id="KW-0311">Gluconate utilization</keyword>
<dbReference type="InterPro" id="IPR036291">
    <property type="entry name" value="NAD(P)-bd_dom_sf"/>
</dbReference>
<gene>
    <name evidence="5" type="primary">gnd</name>
    <name evidence="5" type="ORF">COY16_05625</name>
</gene>
<dbReference type="InterPro" id="IPR004849">
    <property type="entry name" value="6DGDH_YqeC"/>
</dbReference>
<comment type="similarity">
    <text evidence="1">Belongs to the 6-phosphogluconate dehydrogenase family.</text>
</comment>
<dbReference type="SUPFAM" id="SSF51735">
    <property type="entry name" value="NAD(P)-binding Rossmann-fold domains"/>
    <property type="match status" value="1"/>
</dbReference>
<dbReference type="Pfam" id="PF00393">
    <property type="entry name" value="6PGD"/>
    <property type="match status" value="1"/>
</dbReference>
<evidence type="ECO:0000256" key="2">
    <source>
        <dbReference type="ARBA" id="ARBA00023002"/>
    </source>
</evidence>
<dbReference type="InterPro" id="IPR006115">
    <property type="entry name" value="6PGDH_NADP-bd"/>
</dbReference>
<dbReference type="AlphaFoldDB" id="A0A2M7TWF1"/>
<proteinExistence type="inferred from homology"/>
<evidence type="ECO:0000256" key="3">
    <source>
        <dbReference type="ARBA" id="ARBA00023064"/>
    </source>
</evidence>
<dbReference type="PANTHER" id="PTHR11811">
    <property type="entry name" value="6-PHOSPHOGLUCONATE DEHYDROGENASE"/>
    <property type="match status" value="1"/>
</dbReference>